<dbReference type="STRING" id="45851.BHV86_08905"/>
<dbReference type="eggNOG" id="COG1815">
    <property type="taxonomic scope" value="Bacteria"/>
</dbReference>
<gene>
    <name evidence="7" type="primary">flgB</name>
    <name evidence="7" type="ORF">BUTYVIB_01885</name>
</gene>
<sequence length="150" mass="16922">MITDDGILSDFIKEENDMFNSGAYSYVDLLTSAADYSWRRSEVLNNNMSNVDTPGYKRQELSFESVLSDAVERAGSSSRNLTQTVRNIDFNCVRPTIYTDDANLSYRLDGNNVDIDTEQVELASNQLYYNGVIDGINQNFSRIRTALTTT</sequence>
<dbReference type="EMBL" id="ABWN01000033">
    <property type="protein sequence ID" value="EFF68005.1"/>
    <property type="molecule type" value="Genomic_DNA"/>
</dbReference>
<comment type="caution">
    <text evidence="7">The sequence shown here is derived from an EMBL/GenBank/DDBJ whole genome shotgun (WGS) entry which is preliminary data.</text>
</comment>
<evidence type="ECO:0000256" key="4">
    <source>
        <dbReference type="ARBA" id="ARBA00023143"/>
    </source>
</evidence>
<proteinExistence type="inferred from homology"/>
<dbReference type="AlphaFoldDB" id="D4S1B5"/>
<keyword evidence="4 6" id="KW-0975">Bacterial flagellum</keyword>
<protein>
    <recommendedName>
        <fullName evidence="3 6">Flagellar basal body rod protein FlgB</fullName>
    </recommendedName>
</protein>
<dbReference type="PANTHER" id="PTHR30435">
    <property type="entry name" value="FLAGELLAR PROTEIN"/>
    <property type="match status" value="1"/>
</dbReference>
<evidence type="ECO:0000256" key="1">
    <source>
        <dbReference type="ARBA" id="ARBA00004117"/>
    </source>
</evidence>
<dbReference type="PANTHER" id="PTHR30435:SF12">
    <property type="entry name" value="FLAGELLAR BASAL BODY ROD PROTEIN FLGB"/>
    <property type="match status" value="1"/>
</dbReference>
<dbReference type="GO" id="GO:0030694">
    <property type="term" value="C:bacterial-type flagellum basal body, rod"/>
    <property type="evidence" value="ECO:0007669"/>
    <property type="project" value="InterPro"/>
</dbReference>
<dbReference type="PIRSF" id="PIRSF002889">
    <property type="entry name" value="Rod_FlgB"/>
    <property type="match status" value="1"/>
</dbReference>
<keyword evidence="8" id="KW-1185">Reference proteome</keyword>
<evidence type="ECO:0000256" key="5">
    <source>
        <dbReference type="ARBA" id="ARBA00024934"/>
    </source>
</evidence>
<accession>D4S1B5</accession>
<comment type="function">
    <text evidence="5 6">Structural component of flagellum, the bacterial motility apparatus. Part of the rod structure of flagellar basal body.</text>
</comment>
<comment type="subcellular location">
    <subcellularLocation>
        <location evidence="1 6">Bacterial flagellum basal body</location>
    </subcellularLocation>
</comment>
<evidence type="ECO:0000313" key="8">
    <source>
        <dbReference type="Proteomes" id="UP000006238"/>
    </source>
</evidence>
<evidence type="ECO:0000256" key="6">
    <source>
        <dbReference type="PIRNR" id="PIRNR002889"/>
    </source>
</evidence>
<keyword evidence="7" id="KW-0969">Cilium</keyword>
<dbReference type="InterPro" id="IPR006300">
    <property type="entry name" value="FlgB"/>
</dbReference>
<name>D4S1B5_9FIRM</name>
<dbReference type="GO" id="GO:0071978">
    <property type="term" value="P:bacterial-type flagellum-dependent swarming motility"/>
    <property type="evidence" value="ECO:0007669"/>
    <property type="project" value="TreeGrafter"/>
</dbReference>
<evidence type="ECO:0000256" key="3">
    <source>
        <dbReference type="ARBA" id="ARBA00014376"/>
    </source>
</evidence>
<keyword evidence="7" id="KW-0966">Cell projection</keyword>
<organism evidence="7 8">
    <name type="scientific">Eshraghiella crossota DSM 2876</name>
    <dbReference type="NCBI Taxonomy" id="511680"/>
    <lineage>
        <taxon>Bacteria</taxon>
        <taxon>Bacillati</taxon>
        <taxon>Bacillota</taxon>
        <taxon>Clostridia</taxon>
        <taxon>Lachnospirales</taxon>
        <taxon>Lachnospiraceae</taxon>
        <taxon>Eshraghiella</taxon>
    </lineage>
</organism>
<dbReference type="Proteomes" id="UP000006238">
    <property type="component" value="Unassembled WGS sequence"/>
</dbReference>
<comment type="subunit">
    <text evidence="6">The basal body constitutes a major portion of the flagellar organelle and consists of a number of rings mounted on a central rod.</text>
</comment>
<dbReference type="HOGENOM" id="CLU_125463_3_1_9"/>
<evidence type="ECO:0000313" key="7">
    <source>
        <dbReference type="EMBL" id="EFF68005.1"/>
    </source>
</evidence>
<keyword evidence="7" id="KW-0282">Flagellum</keyword>
<comment type="similarity">
    <text evidence="2 6">Belongs to the flagella basal body rod proteins family.</text>
</comment>
<dbReference type="NCBIfam" id="TIGR01396">
    <property type="entry name" value="FlgB"/>
    <property type="match status" value="1"/>
</dbReference>
<reference evidence="7 8" key="1">
    <citation type="submission" date="2010-02" db="EMBL/GenBank/DDBJ databases">
        <authorList>
            <person name="Weinstock G."/>
            <person name="Sodergren E."/>
            <person name="Clifton S."/>
            <person name="Fulton L."/>
            <person name="Fulton B."/>
            <person name="Courtney L."/>
            <person name="Fronick C."/>
            <person name="Harrison M."/>
            <person name="Strong C."/>
            <person name="Farmer C."/>
            <person name="Delahaunty K."/>
            <person name="Markovic C."/>
            <person name="Hall O."/>
            <person name="Minx P."/>
            <person name="Tomlinson C."/>
            <person name="Mitreva M."/>
            <person name="Nelson J."/>
            <person name="Hou S."/>
            <person name="Wollam A."/>
            <person name="Pepin K.H."/>
            <person name="Johnson M."/>
            <person name="Bhonagiri V."/>
            <person name="Zhang X."/>
            <person name="Suruliraj S."/>
            <person name="Warren W."/>
            <person name="Chinwalla A."/>
            <person name="Mardis E.R."/>
            <person name="Wilson R.K."/>
        </authorList>
    </citation>
    <scope>NUCLEOTIDE SEQUENCE [LARGE SCALE GENOMIC DNA]</scope>
    <source>
        <strain evidence="7 8">DSM 2876</strain>
    </source>
</reference>
<evidence type="ECO:0000256" key="2">
    <source>
        <dbReference type="ARBA" id="ARBA00009677"/>
    </source>
</evidence>